<reference evidence="1" key="1">
    <citation type="submission" date="2020-05" db="EMBL/GenBank/DDBJ databases">
        <title>Large-scale comparative analyses of tick genomes elucidate their genetic diversity and vector capacities.</title>
        <authorList>
            <person name="Jia N."/>
            <person name="Wang J."/>
            <person name="Shi W."/>
            <person name="Du L."/>
            <person name="Sun Y."/>
            <person name="Zhan W."/>
            <person name="Jiang J."/>
            <person name="Wang Q."/>
            <person name="Zhang B."/>
            <person name="Ji P."/>
            <person name="Sakyi L.B."/>
            <person name="Cui X."/>
            <person name="Yuan T."/>
            <person name="Jiang B."/>
            <person name="Yang W."/>
            <person name="Lam T.T.-Y."/>
            <person name="Chang Q."/>
            <person name="Ding S."/>
            <person name="Wang X."/>
            <person name="Zhu J."/>
            <person name="Ruan X."/>
            <person name="Zhao L."/>
            <person name="Wei J."/>
            <person name="Que T."/>
            <person name="Du C."/>
            <person name="Cheng J."/>
            <person name="Dai P."/>
            <person name="Han X."/>
            <person name="Huang E."/>
            <person name="Gao Y."/>
            <person name="Liu J."/>
            <person name="Shao H."/>
            <person name="Ye R."/>
            <person name="Li L."/>
            <person name="Wei W."/>
            <person name="Wang X."/>
            <person name="Wang C."/>
            <person name="Yang T."/>
            <person name="Huo Q."/>
            <person name="Li W."/>
            <person name="Guo W."/>
            <person name="Chen H."/>
            <person name="Zhou L."/>
            <person name="Ni X."/>
            <person name="Tian J."/>
            <person name="Zhou Y."/>
            <person name="Sheng Y."/>
            <person name="Liu T."/>
            <person name="Pan Y."/>
            <person name="Xia L."/>
            <person name="Li J."/>
            <person name="Zhao F."/>
            <person name="Cao W."/>
        </authorList>
    </citation>
    <scope>NUCLEOTIDE SEQUENCE</scope>
    <source>
        <strain evidence="1">Hyas-2018</strain>
    </source>
</reference>
<evidence type="ECO:0000313" key="2">
    <source>
        <dbReference type="Proteomes" id="UP000821845"/>
    </source>
</evidence>
<proteinExistence type="predicted"/>
<gene>
    <name evidence="1" type="ORF">HPB50_006441</name>
</gene>
<accession>A0ACB7S4S5</accession>
<comment type="caution">
    <text evidence="1">The sequence shown here is derived from an EMBL/GenBank/DDBJ whole genome shotgun (WGS) entry which is preliminary data.</text>
</comment>
<protein>
    <submittedName>
        <fullName evidence="1">Uncharacterized protein</fullName>
    </submittedName>
</protein>
<evidence type="ECO:0000313" key="1">
    <source>
        <dbReference type="EMBL" id="KAH6929878.1"/>
    </source>
</evidence>
<keyword evidence="2" id="KW-1185">Reference proteome</keyword>
<name>A0ACB7S4S5_HYAAI</name>
<organism evidence="1 2">
    <name type="scientific">Hyalomma asiaticum</name>
    <name type="common">Tick</name>
    <dbReference type="NCBI Taxonomy" id="266040"/>
    <lineage>
        <taxon>Eukaryota</taxon>
        <taxon>Metazoa</taxon>
        <taxon>Ecdysozoa</taxon>
        <taxon>Arthropoda</taxon>
        <taxon>Chelicerata</taxon>
        <taxon>Arachnida</taxon>
        <taxon>Acari</taxon>
        <taxon>Parasitiformes</taxon>
        <taxon>Ixodida</taxon>
        <taxon>Ixodoidea</taxon>
        <taxon>Ixodidae</taxon>
        <taxon>Hyalomminae</taxon>
        <taxon>Hyalomma</taxon>
    </lineage>
</organism>
<sequence length="105" mass="12183">MINIHSLHRNEEQFPDPESYIPERFLPENSKNMHPFSFIPFSNGVRVCLGQKFVMVEAKVLLAKLLSKFTVESTLPIEDVKQAYEVVLKAKGGLRVWFRKRSDSF</sequence>
<dbReference type="EMBL" id="CM023485">
    <property type="protein sequence ID" value="KAH6929878.1"/>
    <property type="molecule type" value="Genomic_DNA"/>
</dbReference>
<dbReference type="Proteomes" id="UP000821845">
    <property type="component" value="Chromosome 5"/>
</dbReference>